<dbReference type="GeneTree" id="ENSGT00390000000223"/>
<dbReference type="AlphaFoldDB" id="A0A9L0JHL8"/>
<evidence type="ECO:0000313" key="1">
    <source>
        <dbReference type="Ensembl" id="ENSEASP00005052689.1"/>
    </source>
</evidence>
<reference evidence="1" key="2">
    <citation type="submission" date="2025-08" db="UniProtKB">
        <authorList>
            <consortium name="Ensembl"/>
        </authorList>
    </citation>
    <scope>IDENTIFICATION</scope>
</reference>
<reference evidence="1" key="3">
    <citation type="submission" date="2025-09" db="UniProtKB">
        <authorList>
            <consortium name="Ensembl"/>
        </authorList>
    </citation>
    <scope>IDENTIFICATION</scope>
</reference>
<reference evidence="1 2" key="1">
    <citation type="journal article" date="2020" name="Nat. Commun.">
        <title>Donkey genomes provide new insights into domestication and selection for coat color.</title>
        <authorList>
            <person name="Wang"/>
            <person name="C."/>
            <person name="Li"/>
            <person name="H."/>
            <person name="Guo"/>
            <person name="Y."/>
            <person name="Huang"/>
            <person name="J."/>
            <person name="Sun"/>
            <person name="Y."/>
            <person name="Min"/>
            <person name="J."/>
            <person name="Wang"/>
            <person name="J."/>
            <person name="Fang"/>
            <person name="X."/>
            <person name="Zhao"/>
            <person name="Z."/>
            <person name="Wang"/>
            <person name="S."/>
            <person name="Zhang"/>
            <person name="Y."/>
            <person name="Liu"/>
            <person name="Q."/>
            <person name="Jiang"/>
            <person name="Q."/>
            <person name="Wang"/>
            <person name="X."/>
            <person name="Guo"/>
            <person name="Y."/>
            <person name="Yang"/>
            <person name="C."/>
            <person name="Wang"/>
            <person name="Y."/>
            <person name="Tian"/>
            <person name="F."/>
            <person name="Zhuang"/>
            <person name="G."/>
            <person name="Fan"/>
            <person name="Y."/>
            <person name="Gao"/>
            <person name="Q."/>
            <person name="Li"/>
            <person name="Y."/>
            <person name="Ju"/>
            <person name="Z."/>
            <person name="Li"/>
            <person name="J."/>
            <person name="Li"/>
            <person name="R."/>
            <person name="Hou"/>
            <person name="M."/>
            <person name="Yang"/>
            <person name="G."/>
            <person name="Liu"/>
            <person name="G."/>
            <person name="Liu"/>
            <person name="W."/>
            <person name="Guo"/>
            <person name="J."/>
            <person name="Pan"/>
            <person name="S."/>
            <person name="Fan"/>
            <person name="G."/>
            <person name="Zhang"/>
            <person name="W."/>
            <person name="Zhang"/>
            <person name="R."/>
            <person name="Yu"/>
            <person name="J."/>
            <person name="Zhang"/>
            <person name="X."/>
            <person name="Yin"/>
            <person name="Q."/>
            <person name="Ji"/>
            <person name="C."/>
            <person name="Jin"/>
            <person name="Y."/>
            <person name="Yue"/>
            <person name="G."/>
            <person name="Liu"/>
            <person name="M."/>
            <person name="Xu"/>
            <person name="J."/>
            <person name="Liu"/>
            <person name="S."/>
            <person name="Jordana"/>
            <person name="J."/>
            <person name="Noce"/>
            <person name="A."/>
            <person name="Amills"/>
            <person name="M."/>
            <person name="Wu"/>
            <person name="D.D."/>
            <person name="Li"/>
            <person name="S."/>
            <person name="Zhou"/>
            <person name="X. and Zhong"/>
            <person name="J."/>
        </authorList>
    </citation>
    <scope>NUCLEOTIDE SEQUENCE [LARGE SCALE GENOMIC DNA]</scope>
</reference>
<dbReference type="Proteomes" id="UP000694387">
    <property type="component" value="Chromosome 10"/>
</dbReference>
<keyword evidence="2" id="KW-1185">Reference proteome</keyword>
<protein>
    <submittedName>
        <fullName evidence="1">Uncharacterized protein</fullName>
    </submittedName>
</protein>
<organism evidence="1 2">
    <name type="scientific">Equus asinus</name>
    <name type="common">Donkey</name>
    <name type="synonym">Equus africanus asinus</name>
    <dbReference type="NCBI Taxonomy" id="9793"/>
    <lineage>
        <taxon>Eukaryota</taxon>
        <taxon>Metazoa</taxon>
        <taxon>Chordata</taxon>
        <taxon>Craniata</taxon>
        <taxon>Vertebrata</taxon>
        <taxon>Euteleostomi</taxon>
        <taxon>Mammalia</taxon>
        <taxon>Eutheria</taxon>
        <taxon>Laurasiatheria</taxon>
        <taxon>Perissodactyla</taxon>
        <taxon>Equidae</taxon>
        <taxon>Equus</taxon>
    </lineage>
</organism>
<evidence type="ECO:0000313" key="2">
    <source>
        <dbReference type="Proteomes" id="UP000694387"/>
    </source>
</evidence>
<sequence length="89" mass="9313">MTMEASFRALDAFISPSAITLARASRDASASAAIALWSCTGSFTSLISTRSTFIPQSSVISYPAVEGMLKQRLGHWGADLDCVPNGGVS</sequence>
<name>A0A9L0JHL8_EQUAS</name>
<proteinExistence type="predicted"/>
<accession>A0A9L0JHL8</accession>
<dbReference type="Ensembl" id="ENSEAST00005062264.1">
    <property type="protein sequence ID" value="ENSEASP00005052689.1"/>
    <property type="gene ID" value="ENSEASG00005023688.1"/>
</dbReference>